<dbReference type="Pfam" id="PF14579">
    <property type="entry name" value="HHH_6"/>
    <property type="match status" value="1"/>
</dbReference>
<dbReference type="InterPro" id="IPR016195">
    <property type="entry name" value="Pol/histidinol_Pase-like"/>
</dbReference>
<keyword evidence="3 13" id="KW-0808">Transferase</keyword>
<evidence type="ECO:0000259" key="10">
    <source>
        <dbReference type="Pfam" id="PF07733"/>
    </source>
</evidence>
<evidence type="ECO:0000259" key="9">
    <source>
        <dbReference type="Pfam" id="PF02811"/>
    </source>
</evidence>
<dbReference type="NCBIfam" id="TIGR00594">
    <property type="entry name" value="polc"/>
    <property type="match status" value="1"/>
</dbReference>
<dbReference type="EC" id="2.7.7.7" evidence="2"/>
<protein>
    <recommendedName>
        <fullName evidence="2">DNA-directed DNA polymerase</fullName>
        <ecNumber evidence="2">2.7.7.7</ecNumber>
    </recommendedName>
</protein>
<feature type="domain" description="DNA polymerase helix-hairpin-helix motif" evidence="11">
    <location>
        <begin position="723"/>
        <end position="811"/>
    </location>
</feature>
<keyword evidence="4 13" id="KW-0548">Nucleotidyltransferase</keyword>
<evidence type="ECO:0000256" key="3">
    <source>
        <dbReference type="ARBA" id="ARBA00022679"/>
    </source>
</evidence>
<dbReference type="Pfam" id="PF07733">
    <property type="entry name" value="DNA_pol3_alpha"/>
    <property type="match status" value="1"/>
</dbReference>
<dbReference type="GO" id="GO:0005737">
    <property type="term" value="C:cytoplasm"/>
    <property type="evidence" value="ECO:0007669"/>
    <property type="project" value="UniProtKB-SubCell"/>
</dbReference>
<organism evidence="13">
    <name type="scientific">mine drainage metagenome</name>
    <dbReference type="NCBI Taxonomy" id="410659"/>
    <lineage>
        <taxon>unclassified sequences</taxon>
        <taxon>metagenomes</taxon>
        <taxon>ecological metagenomes</taxon>
    </lineage>
</organism>
<dbReference type="InterPro" id="IPR040982">
    <property type="entry name" value="DNA_pol3_finger"/>
</dbReference>
<dbReference type="InterPro" id="IPR041931">
    <property type="entry name" value="DNA_pol3_alpha_thumb_dom"/>
</dbReference>
<dbReference type="InterPro" id="IPR004365">
    <property type="entry name" value="NA-bd_OB_tRNA"/>
</dbReference>
<evidence type="ECO:0000259" key="11">
    <source>
        <dbReference type="Pfam" id="PF14579"/>
    </source>
</evidence>
<dbReference type="SUPFAM" id="SSF89550">
    <property type="entry name" value="PHP domain-like"/>
    <property type="match status" value="1"/>
</dbReference>
<dbReference type="Gene3D" id="1.10.10.1600">
    <property type="entry name" value="Bacterial DNA polymerase III alpha subunit, thumb domain"/>
    <property type="match status" value="1"/>
</dbReference>
<gene>
    <name evidence="13" type="primary">dnaE</name>
    <name evidence="13" type="ORF">CARN4_0629</name>
</gene>
<evidence type="ECO:0000256" key="4">
    <source>
        <dbReference type="ARBA" id="ARBA00022695"/>
    </source>
</evidence>
<proteinExistence type="predicted"/>
<accession>E6Q2G1</accession>
<comment type="caution">
    <text evidence="13">The sequence shown here is derived from an EMBL/GenBank/DDBJ whole genome shotgun (WGS) entry which is preliminary data.</text>
</comment>
<dbReference type="InterPro" id="IPR011708">
    <property type="entry name" value="DNA_pol3_alpha_NTPase_dom"/>
</dbReference>
<sequence length="1071" mass="119103">MDRSVRDEAHVTLLAADPTGYRNLSTLISKGFLEGFYYKPRIDMDLLERYNQGLIVLSGCMSGMVAAPLLADDRPRALENARAFYEIFGDRFYIEVMRHGMPEEEKINAGLVGVARELGLPIVATNDSHYLTQRDAPAHDVLLCIQTGKTVADTSRMKFHGDQFYVKSAEEMAELWHDLPEAVENTVAIAKRIDMRIPERVFHLPHYPVPTDDLVVRDDASYLRELCERGLVERYGDRRVAEDPVLRERLDYELSIITKMGFASYFLIVWDFIKFARDRDIPVGPGRGSAVGSIVAYSLRITDLDPLRFNLLFERFLNPDRISMPDIDTDFCVERRDEVIAYVREKYGEDRVAQIVTFGKMLARAAVRDAGRALGVPLPDVDKVAKLIPSGPGGMTIGEALEQIPELKMLNDQRPEIRELLKTARAIEGLARSAGTHAAGVVIGAEPLVEHAPLVRLNDGGVNTQYDMTWIEKIGLLKMDFLGLRNLTVMHAAVREIRRTGDTSFSLEGIPLDDRATFEMLSRGETAGVFQLESEGMKRVCTELRPSRFEDIIALVALYRPGPMEWIPQYIAIKHGRQKPTYLHPLLEPILAETYSIACYQEQVMQIARDFAGFSMGQADELRKVMGKKQKEKIPVFRQKFVEGAVARSGVSVALAEQVFTFIEPFAGYGFNKSHAAAYALISYQTAYLKANHPLPYLAALMGSVRDKTEKLAEYIDVARRLGIEVLPPDVNESVSDFGVVGESIRFGLSAIKGVGEGAVASIVSARGRGGRYRDLFDFVERIDGKQANKRVLEALVKCGALDALPGNRSEKLEGIDRAVSLSATRARESALGQTSLFGDVPGEAGVVPALPRMTPPTQRQILKWEREMLGIFVSGHPLAEHEERFARMGVTPIRELGACQDDAEVKIAGLVASVRRTMTRNGSQMLIAQIEDTTGSCEAIVFAKLYATTSPLFVADEILVLRGRVRVRERLGENEDTAPSLSLAVDEVAAFNAPAADALPPVRGWLLDLRSREQIDRLTALLDRCPGEARVVLRANERERELPRRLGGERRVRAELVAIFGDEGVHLQSE</sequence>
<dbReference type="PANTHER" id="PTHR32294:SF0">
    <property type="entry name" value="DNA POLYMERASE III SUBUNIT ALPHA"/>
    <property type="match status" value="1"/>
</dbReference>
<evidence type="ECO:0000256" key="5">
    <source>
        <dbReference type="ARBA" id="ARBA00022705"/>
    </source>
</evidence>
<dbReference type="Gene3D" id="3.20.20.140">
    <property type="entry name" value="Metal-dependent hydrolases"/>
    <property type="match status" value="1"/>
</dbReference>
<dbReference type="GO" id="GO:0003887">
    <property type="term" value="F:DNA-directed DNA polymerase activity"/>
    <property type="evidence" value="ECO:0007669"/>
    <property type="project" value="UniProtKB-KW"/>
</dbReference>
<evidence type="ECO:0000259" key="12">
    <source>
        <dbReference type="Pfam" id="PF17657"/>
    </source>
</evidence>
<dbReference type="Gene3D" id="1.10.150.870">
    <property type="match status" value="1"/>
</dbReference>
<dbReference type="Pfam" id="PF02811">
    <property type="entry name" value="PHP"/>
    <property type="match status" value="1"/>
</dbReference>
<feature type="domain" description="OB" evidence="8">
    <location>
        <begin position="906"/>
        <end position="985"/>
    </location>
</feature>
<reference evidence="13" key="1">
    <citation type="submission" date="2009-10" db="EMBL/GenBank/DDBJ databases">
        <title>Diversity of trophic interactions inside an arsenic-rich microbial ecosystem.</title>
        <authorList>
            <person name="Bertin P.N."/>
            <person name="Heinrich-Salmeron A."/>
            <person name="Pelletier E."/>
            <person name="Goulhen-Chollet F."/>
            <person name="Arsene-Ploetze F."/>
            <person name="Gallien S."/>
            <person name="Calteau A."/>
            <person name="Vallenet D."/>
            <person name="Casiot C."/>
            <person name="Chane-Woon-Ming B."/>
            <person name="Giloteaux L."/>
            <person name="Barakat M."/>
            <person name="Bonnefoy V."/>
            <person name="Bruneel O."/>
            <person name="Chandler M."/>
            <person name="Cleiss J."/>
            <person name="Duran R."/>
            <person name="Elbaz-Poulichet F."/>
            <person name="Fonknechten N."/>
            <person name="Lauga B."/>
            <person name="Mornico D."/>
            <person name="Ortet P."/>
            <person name="Schaeffer C."/>
            <person name="Siguier P."/>
            <person name="Alexander Thil Smith A."/>
            <person name="Van Dorsselaer A."/>
            <person name="Weissenbach J."/>
            <person name="Medigue C."/>
            <person name="Le Paslier D."/>
        </authorList>
    </citation>
    <scope>NUCLEOTIDE SEQUENCE</scope>
</reference>
<dbReference type="InterPro" id="IPR004013">
    <property type="entry name" value="PHP_dom"/>
</dbReference>
<evidence type="ECO:0000256" key="7">
    <source>
        <dbReference type="ARBA" id="ARBA00049244"/>
    </source>
</evidence>
<dbReference type="InterPro" id="IPR029460">
    <property type="entry name" value="DNAPol_HHH"/>
</dbReference>
<evidence type="ECO:0000256" key="6">
    <source>
        <dbReference type="ARBA" id="ARBA00022932"/>
    </source>
</evidence>
<dbReference type="GO" id="GO:0003676">
    <property type="term" value="F:nucleic acid binding"/>
    <property type="evidence" value="ECO:0007669"/>
    <property type="project" value="InterPro"/>
</dbReference>
<evidence type="ECO:0000256" key="2">
    <source>
        <dbReference type="ARBA" id="ARBA00012417"/>
    </source>
</evidence>
<comment type="subcellular location">
    <subcellularLocation>
        <location evidence="1">Cytoplasm</location>
    </subcellularLocation>
</comment>
<dbReference type="InterPro" id="IPR004805">
    <property type="entry name" value="DnaE2/DnaE/PolC"/>
</dbReference>
<dbReference type="EMBL" id="CABO01000018">
    <property type="protein sequence ID" value="CBI01371.1"/>
    <property type="molecule type" value="Genomic_DNA"/>
</dbReference>
<dbReference type="GO" id="GO:0006260">
    <property type="term" value="P:DNA replication"/>
    <property type="evidence" value="ECO:0007669"/>
    <property type="project" value="UniProtKB-KW"/>
</dbReference>
<evidence type="ECO:0000259" key="8">
    <source>
        <dbReference type="Pfam" id="PF01336"/>
    </source>
</evidence>
<name>E6Q2G1_9ZZZZ</name>
<keyword evidence="5" id="KW-0235">DNA replication</keyword>
<dbReference type="Pfam" id="PF17657">
    <property type="entry name" value="DNA_pol3_finger"/>
    <property type="match status" value="1"/>
</dbReference>
<comment type="catalytic activity">
    <reaction evidence="7">
        <text>DNA(n) + a 2'-deoxyribonucleoside 5'-triphosphate = DNA(n+1) + diphosphate</text>
        <dbReference type="Rhea" id="RHEA:22508"/>
        <dbReference type="Rhea" id="RHEA-COMP:17339"/>
        <dbReference type="Rhea" id="RHEA-COMP:17340"/>
        <dbReference type="ChEBI" id="CHEBI:33019"/>
        <dbReference type="ChEBI" id="CHEBI:61560"/>
        <dbReference type="ChEBI" id="CHEBI:173112"/>
        <dbReference type="EC" id="2.7.7.7"/>
    </reaction>
</comment>
<dbReference type="Pfam" id="PF01336">
    <property type="entry name" value="tRNA_anti-codon"/>
    <property type="match status" value="1"/>
</dbReference>
<feature type="domain" description="Bacterial DNA polymerase III alpha subunit NTPase" evidence="10">
    <location>
        <begin position="221"/>
        <end position="483"/>
    </location>
</feature>
<dbReference type="PANTHER" id="PTHR32294">
    <property type="entry name" value="DNA POLYMERASE III SUBUNIT ALPHA"/>
    <property type="match status" value="1"/>
</dbReference>
<feature type="domain" description="DNA polymerase III alpha subunit finger" evidence="12">
    <location>
        <begin position="486"/>
        <end position="647"/>
    </location>
</feature>
<feature type="domain" description="PHP" evidence="9">
    <location>
        <begin position="7"/>
        <end position="99"/>
    </location>
</feature>
<evidence type="ECO:0000313" key="13">
    <source>
        <dbReference type="EMBL" id="CBI01371.1"/>
    </source>
</evidence>
<dbReference type="CDD" id="cd04485">
    <property type="entry name" value="DnaE_OBF"/>
    <property type="match status" value="1"/>
</dbReference>
<evidence type="ECO:0000256" key="1">
    <source>
        <dbReference type="ARBA" id="ARBA00004496"/>
    </source>
</evidence>
<keyword evidence="6" id="KW-0239">DNA-directed DNA polymerase</keyword>
<dbReference type="AlphaFoldDB" id="E6Q2G1"/>
<dbReference type="NCBIfam" id="NF004226">
    <property type="entry name" value="PRK05673.1"/>
    <property type="match status" value="1"/>
</dbReference>
<dbReference type="GO" id="GO:0008408">
    <property type="term" value="F:3'-5' exonuclease activity"/>
    <property type="evidence" value="ECO:0007669"/>
    <property type="project" value="InterPro"/>
</dbReference>